<comment type="caution">
    <text evidence="2">The sequence shown here is derived from an EMBL/GenBank/DDBJ whole genome shotgun (WGS) entry which is preliminary data.</text>
</comment>
<organism evidence="2 3">
    <name type="scientific">Effrenium voratum</name>
    <dbReference type="NCBI Taxonomy" id="2562239"/>
    <lineage>
        <taxon>Eukaryota</taxon>
        <taxon>Sar</taxon>
        <taxon>Alveolata</taxon>
        <taxon>Dinophyceae</taxon>
        <taxon>Suessiales</taxon>
        <taxon>Symbiodiniaceae</taxon>
        <taxon>Effrenium</taxon>
    </lineage>
</organism>
<dbReference type="Proteomes" id="UP001178507">
    <property type="component" value="Unassembled WGS sequence"/>
</dbReference>
<keyword evidence="3" id="KW-1185">Reference proteome</keyword>
<dbReference type="EMBL" id="CAUJNA010002101">
    <property type="protein sequence ID" value="CAJ1390549.1"/>
    <property type="molecule type" value="Genomic_DNA"/>
</dbReference>
<feature type="region of interest" description="Disordered" evidence="1">
    <location>
        <begin position="145"/>
        <end position="176"/>
    </location>
</feature>
<feature type="compositionally biased region" description="Low complexity" evidence="1">
    <location>
        <begin position="46"/>
        <end position="59"/>
    </location>
</feature>
<proteinExistence type="predicted"/>
<evidence type="ECO:0000313" key="2">
    <source>
        <dbReference type="EMBL" id="CAJ1390549.1"/>
    </source>
</evidence>
<feature type="region of interest" description="Disordered" evidence="1">
    <location>
        <begin position="1"/>
        <end position="120"/>
    </location>
</feature>
<name>A0AA36IMU6_9DINO</name>
<accession>A0AA36IMU6</accession>
<feature type="compositionally biased region" description="Low complexity" evidence="1">
    <location>
        <begin position="14"/>
        <end position="27"/>
    </location>
</feature>
<evidence type="ECO:0000256" key="1">
    <source>
        <dbReference type="SAM" id="MobiDB-lite"/>
    </source>
</evidence>
<dbReference type="AlphaFoldDB" id="A0AA36IMU6"/>
<reference evidence="2" key="1">
    <citation type="submission" date="2023-08" db="EMBL/GenBank/DDBJ databases">
        <authorList>
            <person name="Chen Y."/>
            <person name="Shah S."/>
            <person name="Dougan E. K."/>
            <person name="Thang M."/>
            <person name="Chan C."/>
        </authorList>
    </citation>
    <scope>NUCLEOTIDE SEQUENCE</scope>
</reference>
<feature type="region of interest" description="Disordered" evidence="1">
    <location>
        <begin position="192"/>
        <end position="211"/>
    </location>
</feature>
<sequence length="260" mass="27379">MAFFSSRPSPPAPGAWGAQPQSYGRPSPGSPLGGSIAPPAPPAAPGAPGSPELGAPAPSWSGLTSRFFGGSSLQPINEQAQSTWQPTGWQGQDVPPPPPGGGPWSDSWQGSVSRRSGTALVGLSNSINQMGSQINQMGSQFNQMGAMSSQWMGRQRPRPAGFGYPQVEDPGGAGASRVPWLVKQQDQPLPSLHVKEEGPAGPAQEAKQRRSQLIEALRRRHKSALAAHEAKPTVRPVERRSLQMLVTEESGRGCGRCSSR</sequence>
<feature type="compositionally biased region" description="Polar residues" evidence="1">
    <location>
        <begin position="71"/>
        <end position="87"/>
    </location>
</feature>
<protein>
    <submittedName>
        <fullName evidence="2">Uncharacterized protein</fullName>
    </submittedName>
</protein>
<gene>
    <name evidence="2" type="ORF">EVOR1521_LOCUS15941</name>
</gene>
<evidence type="ECO:0000313" key="3">
    <source>
        <dbReference type="Proteomes" id="UP001178507"/>
    </source>
</evidence>